<evidence type="ECO:0000256" key="3">
    <source>
        <dbReference type="ARBA" id="ARBA00020392"/>
    </source>
</evidence>
<dbReference type="RefSeq" id="WP_236887369.1">
    <property type="nucleotide sequence ID" value="NZ_AYSO01000015.1"/>
</dbReference>
<keyword evidence="11" id="KW-0969">Cilium</keyword>
<comment type="caution">
    <text evidence="11">The sequence shown here is derived from an EMBL/GenBank/DDBJ whole genome shotgun (WGS) entry which is preliminary data.</text>
</comment>
<dbReference type="GO" id="GO:0015031">
    <property type="term" value="P:protein transport"/>
    <property type="evidence" value="ECO:0007669"/>
    <property type="project" value="UniProtKB-KW"/>
</dbReference>
<keyword evidence="6" id="KW-0145">Chemotaxis</keyword>
<dbReference type="InterPro" id="IPR053716">
    <property type="entry name" value="Flag_assembly_chemotaxis_eff"/>
</dbReference>
<evidence type="ECO:0000256" key="8">
    <source>
        <dbReference type="ARBA" id="ARBA00022927"/>
    </source>
</evidence>
<dbReference type="STRING" id="29341.RSJ17_12735"/>
<dbReference type="Proteomes" id="UP000031366">
    <property type="component" value="Unassembled WGS sequence"/>
</dbReference>
<dbReference type="Pfam" id="PF02050">
    <property type="entry name" value="FliJ"/>
    <property type="match status" value="1"/>
</dbReference>
<evidence type="ECO:0000256" key="9">
    <source>
        <dbReference type="ARBA" id="ARBA00023136"/>
    </source>
</evidence>
<reference evidence="11 12" key="1">
    <citation type="journal article" date="2015" name="Infect. Genet. Evol.">
        <title>Genomic sequences of six botulinum neurotoxin-producing strains representing three clostridial species illustrate the mobility and diversity of botulinum neurotoxin genes.</title>
        <authorList>
            <person name="Smith T.J."/>
            <person name="Hill K.K."/>
            <person name="Xie G."/>
            <person name="Foley B.T."/>
            <person name="Williamson C.H."/>
            <person name="Foster J.T."/>
            <person name="Johnson S.L."/>
            <person name="Chertkov O."/>
            <person name="Teshima H."/>
            <person name="Gibbons H.S."/>
            <person name="Johnsky L.A."/>
            <person name="Karavis M.A."/>
            <person name="Smith L.A."/>
        </authorList>
    </citation>
    <scope>NUCLEOTIDE SEQUENCE [LARGE SCALE GENOMIC DNA]</scope>
    <source>
        <strain evidence="11 12">CDC 2741</strain>
    </source>
</reference>
<comment type="subcellular location">
    <subcellularLocation>
        <location evidence="1">Cell membrane</location>
        <topology evidence="1">Peripheral membrane protein</topology>
        <orientation evidence="1">Cytoplasmic side</orientation>
    </subcellularLocation>
</comment>
<evidence type="ECO:0000256" key="7">
    <source>
        <dbReference type="ARBA" id="ARBA00022795"/>
    </source>
</evidence>
<evidence type="ECO:0000256" key="1">
    <source>
        <dbReference type="ARBA" id="ARBA00004413"/>
    </source>
</evidence>
<evidence type="ECO:0000313" key="11">
    <source>
        <dbReference type="EMBL" id="KIE46834.1"/>
    </source>
</evidence>
<organism evidence="11 12">
    <name type="scientific">Clostridium argentinense CDC 2741</name>
    <dbReference type="NCBI Taxonomy" id="1418104"/>
    <lineage>
        <taxon>Bacteria</taxon>
        <taxon>Bacillati</taxon>
        <taxon>Bacillota</taxon>
        <taxon>Clostridia</taxon>
        <taxon>Eubacteriales</taxon>
        <taxon>Clostridiaceae</taxon>
        <taxon>Clostridium</taxon>
    </lineage>
</organism>
<comment type="similarity">
    <text evidence="2">Belongs to the FliJ family.</text>
</comment>
<evidence type="ECO:0000313" key="12">
    <source>
        <dbReference type="Proteomes" id="UP000031366"/>
    </source>
</evidence>
<dbReference type="GO" id="GO:0044781">
    <property type="term" value="P:bacterial-type flagellum organization"/>
    <property type="evidence" value="ECO:0007669"/>
    <property type="project" value="UniProtKB-KW"/>
</dbReference>
<evidence type="ECO:0000256" key="4">
    <source>
        <dbReference type="ARBA" id="ARBA00022448"/>
    </source>
</evidence>
<sequence length="148" mass="17800">MILLGYKFRLQKLLEFRQDVEDKSKISFMEAMSEKNRVEMELNCLQDSYNKYKNIPLNLSTIEKKIVQNYLNVVNNSIEDTTSLLDEKEVIVEEKREKLVKSQVERKTVEILKEKDYGRYISEENRKEQNQVDEFALYGYVRKFAERR</sequence>
<dbReference type="EMBL" id="AYSO01000015">
    <property type="protein sequence ID" value="KIE46834.1"/>
    <property type="molecule type" value="Genomic_DNA"/>
</dbReference>
<evidence type="ECO:0000256" key="6">
    <source>
        <dbReference type="ARBA" id="ARBA00022500"/>
    </source>
</evidence>
<keyword evidence="4" id="KW-0813">Transport</keyword>
<dbReference type="NCBIfam" id="TIGR02473">
    <property type="entry name" value="flagell_FliJ"/>
    <property type="match status" value="1"/>
</dbReference>
<dbReference type="Gene3D" id="1.10.287.1700">
    <property type="match status" value="1"/>
</dbReference>
<keyword evidence="11" id="KW-0282">Flagellum</keyword>
<gene>
    <name evidence="11" type="primary">fliJ</name>
    <name evidence="11" type="ORF">U732_1500</name>
</gene>
<evidence type="ECO:0000256" key="10">
    <source>
        <dbReference type="ARBA" id="ARBA00023225"/>
    </source>
</evidence>
<dbReference type="GO" id="GO:0005886">
    <property type="term" value="C:plasma membrane"/>
    <property type="evidence" value="ECO:0007669"/>
    <property type="project" value="UniProtKB-SubCell"/>
</dbReference>
<protein>
    <recommendedName>
        <fullName evidence="3">Flagellar FliJ protein</fullName>
    </recommendedName>
</protein>
<dbReference type="GO" id="GO:0006935">
    <property type="term" value="P:chemotaxis"/>
    <property type="evidence" value="ECO:0007669"/>
    <property type="project" value="UniProtKB-KW"/>
</dbReference>
<keyword evidence="11" id="KW-0966">Cell projection</keyword>
<evidence type="ECO:0000256" key="2">
    <source>
        <dbReference type="ARBA" id="ARBA00010004"/>
    </source>
</evidence>
<keyword evidence="8" id="KW-0653">Protein transport</keyword>
<keyword evidence="12" id="KW-1185">Reference proteome</keyword>
<keyword evidence="10" id="KW-1006">Bacterial flagellum protein export</keyword>
<dbReference type="AlphaFoldDB" id="A0A0C1U1M7"/>
<name>A0A0C1U1M7_9CLOT</name>
<keyword evidence="5" id="KW-1003">Cell membrane</keyword>
<keyword evidence="9" id="KW-0472">Membrane</keyword>
<accession>A0A0C1U1M7</accession>
<dbReference type="GO" id="GO:0071973">
    <property type="term" value="P:bacterial-type flagellum-dependent cell motility"/>
    <property type="evidence" value="ECO:0007669"/>
    <property type="project" value="InterPro"/>
</dbReference>
<dbReference type="GO" id="GO:0009288">
    <property type="term" value="C:bacterial-type flagellum"/>
    <property type="evidence" value="ECO:0007669"/>
    <property type="project" value="InterPro"/>
</dbReference>
<evidence type="ECO:0000256" key="5">
    <source>
        <dbReference type="ARBA" id="ARBA00022475"/>
    </source>
</evidence>
<proteinExistence type="inferred from homology"/>
<dbReference type="InterPro" id="IPR012823">
    <property type="entry name" value="Flagell_FliJ"/>
</dbReference>
<keyword evidence="7" id="KW-1005">Bacterial flagellum biogenesis</keyword>